<sequence>MFTAASSNARRWQPERGSVGKHVTVELYGCDGSYFCLSGPGAGEQGVYLGTNPQGLYDAPVKVAMKKGAFEIGGKPTPPTRPHRELMIGLGAVGDTPEEWADVDSALRMAFDYELDPWDPDAQPARIDITTSRAGRSGTRSLNVLLSESPIMEMDVDPWDYGHSLLPATLVAPQPMWFEEDWLGDDEHPAGWQMTGGTSGTGTVWVRNPTDRPMRHSFVITGDGEARLPDFSWRGPKGARVPGVDVLTGRDDSGRMLWTPPIGAVNGHGARANTDRMLIPLVDQTNTNITGLWGGNRLLNVIPPYTDWTELPVEARNVTSSTFGILMRQPLLWSRPWGLERI</sequence>
<comment type="caution">
    <text evidence="1">The sequence shown here is derived from an EMBL/GenBank/DDBJ whole genome shotgun (WGS) entry which is preliminary data.</text>
</comment>
<gene>
    <name evidence="1" type="ORF">BJY24_004142</name>
</gene>
<dbReference type="Proteomes" id="UP000540412">
    <property type="component" value="Unassembled WGS sequence"/>
</dbReference>
<evidence type="ECO:0000313" key="2">
    <source>
        <dbReference type="Proteomes" id="UP000540412"/>
    </source>
</evidence>
<reference evidence="1 2" key="1">
    <citation type="submission" date="2020-08" db="EMBL/GenBank/DDBJ databases">
        <title>Sequencing the genomes of 1000 actinobacteria strains.</title>
        <authorList>
            <person name="Klenk H.-P."/>
        </authorList>
    </citation>
    <scope>NUCLEOTIDE SEQUENCE [LARGE SCALE GENOMIC DNA]</scope>
    <source>
        <strain evidence="1 2">DSM 43582</strain>
    </source>
</reference>
<keyword evidence="2" id="KW-1185">Reference proteome</keyword>
<dbReference type="AlphaFoldDB" id="A0A7W9PFT1"/>
<name>A0A7W9PFT1_9NOCA</name>
<evidence type="ECO:0000313" key="1">
    <source>
        <dbReference type="EMBL" id="MBB5915275.1"/>
    </source>
</evidence>
<evidence type="ECO:0008006" key="3">
    <source>
        <dbReference type="Google" id="ProtNLM"/>
    </source>
</evidence>
<organism evidence="1 2">
    <name type="scientific">Nocardia transvalensis</name>
    <dbReference type="NCBI Taxonomy" id="37333"/>
    <lineage>
        <taxon>Bacteria</taxon>
        <taxon>Bacillati</taxon>
        <taxon>Actinomycetota</taxon>
        <taxon>Actinomycetes</taxon>
        <taxon>Mycobacteriales</taxon>
        <taxon>Nocardiaceae</taxon>
        <taxon>Nocardia</taxon>
    </lineage>
</organism>
<protein>
    <recommendedName>
        <fullName evidence="3">Minor tail protein</fullName>
    </recommendedName>
</protein>
<dbReference type="EMBL" id="JACHIT010000001">
    <property type="protein sequence ID" value="MBB5915275.1"/>
    <property type="molecule type" value="Genomic_DNA"/>
</dbReference>
<proteinExistence type="predicted"/>
<accession>A0A7W9PFT1</accession>